<keyword evidence="2" id="KW-0547">Nucleotide-binding</keyword>
<keyword evidence="2" id="KW-0347">Helicase</keyword>
<dbReference type="KEGG" id="theu:HPC62_03710"/>
<dbReference type="Pfam" id="PF12705">
    <property type="entry name" value="PDDEXK_1"/>
    <property type="match status" value="1"/>
</dbReference>
<dbReference type="GO" id="GO:0004386">
    <property type="term" value="F:helicase activity"/>
    <property type="evidence" value="ECO:0007669"/>
    <property type="project" value="UniProtKB-KW"/>
</dbReference>
<evidence type="ECO:0000259" key="4">
    <source>
        <dbReference type="Pfam" id="PF12705"/>
    </source>
</evidence>
<name>A0A6M8BDZ5_9CYAN</name>
<keyword evidence="2" id="KW-0067">ATP-binding</keyword>
<keyword evidence="1" id="KW-0227">DNA damage</keyword>
<organism evidence="5 6">
    <name type="scientific">Thermoleptolyngbya sichuanensis A183</name>
    <dbReference type="NCBI Taxonomy" id="2737172"/>
    <lineage>
        <taxon>Bacteria</taxon>
        <taxon>Bacillati</taxon>
        <taxon>Cyanobacteriota</taxon>
        <taxon>Cyanophyceae</taxon>
        <taxon>Oculatellales</taxon>
        <taxon>Oculatellaceae</taxon>
        <taxon>Thermoleptolyngbya</taxon>
        <taxon>Thermoleptolyngbya sichuanensis</taxon>
    </lineage>
</organism>
<accession>A0A6M8BDZ5</accession>
<keyword evidence="3" id="KW-0234">DNA repair</keyword>
<evidence type="ECO:0000256" key="3">
    <source>
        <dbReference type="ARBA" id="ARBA00023204"/>
    </source>
</evidence>
<dbReference type="RefSeq" id="WP_172353801.1">
    <property type="nucleotide sequence ID" value="NZ_CP053661.1"/>
</dbReference>
<proteinExistence type="predicted"/>
<evidence type="ECO:0000256" key="2">
    <source>
        <dbReference type="ARBA" id="ARBA00022806"/>
    </source>
</evidence>
<reference evidence="5 6" key="1">
    <citation type="submission" date="2020-05" db="EMBL/GenBank/DDBJ databases">
        <title>Complete genome sequence of of a novel Thermoleptolyngbya strain isolated from hot springs of Ganzi, Sichuan China.</title>
        <authorList>
            <person name="Tang J."/>
            <person name="Daroch M."/>
            <person name="Li L."/>
            <person name="Waleron K."/>
            <person name="Waleron M."/>
            <person name="Waleron M."/>
        </authorList>
    </citation>
    <scope>NUCLEOTIDE SEQUENCE [LARGE SCALE GENOMIC DNA]</scope>
    <source>
        <strain evidence="5 6">PKUAC-SCTA183</strain>
    </source>
</reference>
<evidence type="ECO:0000313" key="5">
    <source>
        <dbReference type="EMBL" id="QKD81403.1"/>
    </source>
</evidence>
<sequence>MGRSPVMRISQGQLNLLDLCPRQFQHVYLDQLAAPPNPDQQENLDWGSQFHLLMQQRELGLPIAALTPADPDLQRCVWEFVEAAPDVFAPNSDQQRQSEHRRSLLFQGYLLTVVYDLLVQQPDKAEILDWKTYGKPKQPQWLAQHWQTRLYPFVLAETSDYEPEQITMTYWFVRATPPGASTPQPQRLAFPYSQAAHEQTRQDLSERLQRLSLWLERYDQGEPFPRQQDLRNDCALCGPGIRCWGDSQSTASPSLPLPDLSAIAEIPLDS</sequence>
<gene>
    <name evidence="5" type="ORF">HPC62_03710</name>
</gene>
<keyword evidence="2" id="KW-0378">Hydrolase</keyword>
<evidence type="ECO:0000256" key="1">
    <source>
        <dbReference type="ARBA" id="ARBA00022763"/>
    </source>
</evidence>
<dbReference type="AlphaFoldDB" id="A0A6M8BDZ5"/>
<feature type="domain" description="PD-(D/E)XK endonuclease-like" evidence="4">
    <location>
        <begin position="8"/>
        <end position="239"/>
    </location>
</feature>
<evidence type="ECO:0000313" key="6">
    <source>
        <dbReference type="Proteomes" id="UP000505210"/>
    </source>
</evidence>
<dbReference type="EMBL" id="CP053661">
    <property type="protein sequence ID" value="QKD81403.1"/>
    <property type="molecule type" value="Genomic_DNA"/>
</dbReference>
<dbReference type="GO" id="GO:0006281">
    <property type="term" value="P:DNA repair"/>
    <property type="evidence" value="ECO:0007669"/>
    <property type="project" value="UniProtKB-KW"/>
</dbReference>
<keyword evidence="6" id="KW-1185">Reference proteome</keyword>
<dbReference type="Proteomes" id="UP000505210">
    <property type="component" value="Chromosome"/>
</dbReference>
<protein>
    <submittedName>
        <fullName evidence="5">PD-(D/E)XK nuclease family protein</fullName>
    </submittedName>
</protein>
<dbReference type="InterPro" id="IPR038726">
    <property type="entry name" value="PDDEXK_AddAB-type"/>
</dbReference>